<evidence type="ECO:0000256" key="10">
    <source>
        <dbReference type="ARBA" id="ARBA00022927"/>
    </source>
</evidence>
<evidence type="ECO:0000256" key="3">
    <source>
        <dbReference type="ARBA" id="ARBA00004640"/>
    </source>
</evidence>
<dbReference type="PANTHER" id="PTHR12847:SF15">
    <property type="entry name" value="ADAPTIN EAR-BINDING COAT-ASSOCIATED PROTEIN 1"/>
    <property type="match status" value="1"/>
</dbReference>
<dbReference type="GO" id="GO:0005886">
    <property type="term" value="C:plasma membrane"/>
    <property type="evidence" value="ECO:0007669"/>
    <property type="project" value="UniProtKB-SubCell"/>
</dbReference>
<organism evidence="16 17">
    <name type="scientific">Oryctolagus cuniculus</name>
    <name type="common">Rabbit</name>
    <dbReference type="NCBI Taxonomy" id="9986"/>
    <lineage>
        <taxon>Eukaryota</taxon>
        <taxon>Metazoa</taxon>
        <taxon>Chordata</taxon>
        <taxon>Craniata</taxon>
        <taxon>Vertebrata</taxon>
        <taxon>Euteleostomi</taxon>
        <taxon>Mammalia</taxon>
        <taxon>Eutheria</taxon>
        <taxon>Euarchontoglires</taxon>
        <taxon>Glires</taxon>
        <taxon>Lagomorpha</taxon>
        <taxon>Leporidae</taxon>
        <taxon>Oryctolagus</taxon>
    </lineage>
</organism>
<accession>A0A5F9DP36</accession>
<evidence type="ECO:0000313" key="16">
    <source>
        <dbReference type="Ensembl" id="ENSOCUP00000047378.1"/>
    </source>
</evidence>
<dbReference type="AlphaFoldDB" id="A0A5F9DP36"/>
<evidence type="ECO:0000256" key="7">
    <source>
        <dbReference type="ARBA" id="ARBA00022553"/>
    </source>
</evidence>
<dbReference type="GeneTree" id="ENSGT00940000169205"/>
<evidence type="ECO:0000256" key="8">
    <source>
        <dbReference type="ARBA" id="ARBA00022583"/>
    </source>
</evidence>
<dbReference type="InterPro" id="IPR012466">
    <property type="entry name" value="NECAP_PHear"/>
</dbReference>
<keyword evidence="6" id="KW-1003">Cell membrane</keyword>
<name>A0A5F9DP36_RABIT</name>
<evidence type="ECO:0000256" key="6">
    <source>
        <dbReference type="ARBA" id="ARBA00022475"/>
    </source>
</evidence>
<keyword evidence="10" id="KW-0653">Protein transport</keyword>
<dbReference type="Gene3D" id="2.30.29.30">
    <property type="entry name" value="Pleckstrin-homology domain (PH domain)/Phosphotyrosine-binding domain (PTB)"/>
    <property type="match status" value="1"/>
</dbReference>
<reference evidence="16 17" key="1">
    <citation type="journal article" date="2011" name="Nature">
        <title>A high-resolution map of human evolutionary constraint using 29 mammals.</title>
        <authorList>
            <person name="Lindblad-Toh K."/>
            <person name="Garber M."/>
            <person name="Zuk O."/>
            <person name="Lin M.F."/>
            <person name="Parker B.J."/>
            <person name="Washietl S."/>
            <person name="Kheradpour P."/>
            <person name="Ernst J."/>
            <person name="Jordan G."/>
            <person name="Mauceli E."/>
            <person name="Ward L.D."/>
            <person name="Lowe C.B."/>
            <person name="Holloway A.K."/>
            <person name="Clamp M."/>
            <person name="Gnerre S."/>
            <person name="Alfoldi J."/>
            <person name="Beal K."/>
            <person name="Chang J."/>
            <person name="Clawson H."/>
            <person name="Cuff J."/>
            <person name="Di Palma F."/>
            <person name="Fitzgerald S."/>
            <person name="Flicek P."/>
            <person name="Guttman M."/>
            <person name="Hubisz M.J."/>
            <person name="Jaffe D.B."/>
            <person name="Jungreis I."/>
            <person name="Kent W.J."/>
            <person name="Kostka D."/>
            <person name="Lara M."/>
            <person name="Martins A.L."/>
            <person name="Massingham T."/>
            <person name="Moltke I."/>
            <person name="Raney B.J."/>
            <person name="Rasmussen M.D."/>
            <person name="Robinson J."/>
            <person name="Stark A."/>
            <person name="Vilella A.J."/>
            <person name="Wen J."/>
            <person name="Xie X."/>
            <person name="Zody M.C."/>
            <person name="Baldwin J."/>
            <person name="Bloom T."/>
            <person name="Chin C.W."/>
            <person name="Heiman D."/>
            <person name="Nicol R."/>
            <person name="Nusbaum C."/>
            <person name="Young S."/>
            <person name="Wilkinson J."/>
            <person name="Worley K.C."/>
            <person name="Kovar C.L."/>
            <person name="Muzny D.M."/>
            <person name="Gibbs R.A."/>
            <person name="Cree A."/>
            <person name="Dihn H.H."/>
            <person name="Fowler G."/>
            <person name="Jhangiani S."/>
            <person name="Joshi V."/>
            <person name="Lee S."/>
            <person name="Lewis L.R."/>
            <person name="Nazareth L.V."/>
            <person name="Okwuonu G."/>
            <person name="Santibanez J."/>
            <person name="Warren W.C."/>
            <person name="Mardis E.R."/>
            <person name="Weinstock G.M."/>
            <person name="Wilson R.K."/>
            <person name="Delehaunty K."/>
            <person name="Dooling D."/>
            <person name="Fronik C."/>
            <person name="Fulton L."/>
            <person name="Fulton B."/>
            <person name="Graves T."/>
            <person name="Minx P."/>
            <person name="Sodergren E."/>
            <person name="Birney E."/>
            <person name="Margulies E.H."/>
            <person name="Herrero J."/>
            <person name="Green E.D."/>
            <person name="Haussler D."/>
            <person name="Siepel A."/>
            <person name="Goldman N."/>
            <person name="Pollard K.S."/>
            <person name="Pedersen J.S."/>
            <person name="Lander E.S."/>
            <person name="Kellis M."/>
        </authorList>
    </citation>
    <scope>NUCLEOTIDE SEQUENCE [LARGE SCALE GENOMIC DNA]</scope>
    <source>
        <strain evidence="16 17">Thorbecke inbred</strain>
    </source>
</reference>
<dbReference type="SUPFAM" id="SSF50729">
    <property type="entry name" value="PH domain-like"/>
    <property type="match status" value="1"/>
</dbReference>
<evidence type="ECO:0000256" key="13">
    <source>
        <dbReference type="ARBA" id="ARBA00040664"/>
    </source>
</evidence>
<evidence type="ECO:0000256" key="5">
    <source>
        <dbReference type="ARBA" id="ARBA00022448"/>
    </source>
</evidence>
<evidence type="ECO:0000256" key="11">
    <source>
        <dbReference type="ARBA" id="ARBA00023136"/>
    </source>
</evidence>
<evidence type="ECO:0000256" key="9">
    <source>
        <dbReference type="ARBA" id="ARBA00022737"/>
    </source>
</evidence>
<dbReference type="GO" id="GO:0030125">
    <property type="term" value="C:clathrin vesicle coat"/>
    <property type="evidence" value="ECO:0007669"/>
    <property type="project" value="TreeGrafter"/>
</dbReference>
<keyword evidence="12" id="KW-0968">Cytoplasmic vesicle</keyword>
<dbReference type="InterPro" id="IPR011993">
    <property type="entry name" value="PH-like_dom_sf"/>
</dbReference>
<proteinExistence type="inferred from homology"/>
<feature type="domain" description="NECAP PHear" evidence="15">
    <location>
        <begin position="21"/>
        <end position="91"/>
    </location>
</feature>
<dbReference type="GO" id="GO:0006897">
    <property type="term" value="P:endocytosis"/>
    <property type="evidence" value="ECO:0007669"/>
    <property type="project" value="UniProtKB-KW"/>
</dbReference>
<keyword evidence="8" id="KW-0254">Endocytosis</keyword>
<dbReference type="Bgee" id="ENSOCUG00000032608">
    <property type="expression patterns" value="Expressed in blood"/>
</dbReference>
<dbReference type="STRING" id="9986.ENSOCUP00000047378"/>
<dbReference type="EMBL" id="AAGW02000281">
    <property type="status" value="NOT_ANNOTATED_CDS"/>
    <property type="molecule type" value="Genomic_DNA"/>
</dbReference>
<evidence type="ECO:0000256" key="2">
    <source>
        <dbReference type="ARBA" id="ARBA00004236"/>
    </source>
</evidence>
<dbReference type="GO" id="GO:0015031">
    <property type="term" value="P:protein transport"/>
    <property type="evidence" value="ECO:0007669"/>
    <property type="project" value="UniProtKB-KW"/>
</dbReference>
<dbReference type="PANTHER" id="PTHR12847">
    <property type="entry name" value="ATP-BINDING CASSETTE ABC TRANSPORTER-RELATED"/>
    <property type="match status" value="1"/>
</dbReference>
<evidence type="ECO:0000256" key="4">
    <source>
        <dbReference type="ARBA" id="ARBA00007736"/>
    </source>
</evidence>
<protein>
    <recommendedName>
        <fullName evidence="13">Adaptin ear-binding coat-associated protein 1</fullName>
    </recommendedName>
    <alternativeName>
        <fullName evidence="14">NECAP endocytosis-associated protein 1</fullName>
    </alternativeName>
</protein>
<evidence type="ECO:0000256" key="1">
    <source>
        <dbReference type="ARBA" id="ARBA00002550"/>
    </source>
</evidence>
<comment type="similarity">
    <text evidence="4">Belongs to the NECAP family.</text>
</comment>
<evidence type="ECO:0000259" key="15">
    <source>
        <dbReference type="Pfam" id="PF07933"/>
    </source>
</evidence>
<evidence type="ECO:0000256" key="14">
    <source>
        <dbReference type="ARBA" id="ARBA00042069"/>
    </source>
</evidence>
<dbReference type="Ensembl" id="ENSOCUT00000053893.1">
    <property type="protein sequence ID" value="ENSOCUP00000047378.1"/>
    <property type="gene ID" value="ENSOCUG00000032608.1"/>
</dbReference>
<dbReference type="Proteomes" id="UP000001811">
    <property type="component" value="Chromosome 13"/>
</dbReference>
<evidence type="ECO:0000256" key="12">
    <source>
        <dbReference type="ARBA" id="ARBA00023329"/>
    </source>
</evidence>
<keyword evidence="5" id="KW-0813">Transport</keyword>
<keyword evidence="9" id="KW-0677">Repeat</keyword>
<comment type="subcellular location">
    <subcellularLocation>
        <location evidence="2">Cell membrane</location>
    </subcellularLocation>
    <subcellularLocation>
        <location evidence="3">Cytoplasmic vesicle</location>
        <location evidence="3">Clathrin-coated vesicle membrane</location>
    </subcellularLocation>
</comment>
<evidence type="ECO:0000313" key="17">
    <source>
        <dbReference type="Proteomes" id="UP000001811"/>
    </source>
</evidence>
<comment type="function">
    <text evidence="1">Involved in endocytosis.</text>
</comment>
<reference evidence="16" key="3">
    <citation type="submission" date="2025-09" db="UniProtKB">
        <authorList>
            <consortium name="Ensembl"/>
        </authorList>
    </citation>
    <scope>IDENTIFICATION</scope>
    <source>
        <strain evidence="16">Thorbecke</strain>
    </source>
</reference>
<reference evidence="16" key="2">
    <citation type="submission" date="2025-08" db="UniProtKB">
        <authorList>
            <consortium name="Ensembl"/>
        </authorList>
    </citation>
    <scope>IDENTIFICATION</scope>
    <source>
        <strain evidence="16">Thorbecke</strain>
    </source>
</reference>
<dbReference type="InParanoid" id="A0A5F9DP36"/>
<keyword evidence="7" id="KW-0597">Phosphoprotein</keyword>
<keyword evidence="17" id="KW-1185">Reference proteome</keyword>
<sequence>KWRRAEYMSEPCARHVLVYGSVYQTPPWASKRGCKASDWNSNQGKTAYIKLQDKVSGALFAQAPIEQYPGTAVETVAGCSGYLVILLQDGPGGIRTPPFPGTKLLDNLFVASPLHSS</sequence>
<dbReference type="Pfam" id="PF07933">
    <property type="entry name" value="DUF1681"/>
    <property type="match status" value="1"/>
</dbReference>
<keyword evidence="11" id="KW-0472">Membrane</keyword>